<feature type="transmembrane region" description="Helical" evidence="6">
    <location>
        <begin position="36"/>
        <end position="62"/>
    </location>
</feature>
<accession>A0A9X1YL17</accession>
<feature type="domain" description="RDD" evidence="7">
    <location>
        <begin position="30"/>
        <end position="178"/>
    </location>
</feature>
<reference evidence="8" key="1">
    <citation type="submission" date="2021-11" db="EMBL/GenBank/DDBJ databases">
        <title>BS-T2-15 a new species belonging to the Comamonadaceae family isolated from the soil of a French oak forest.</title>
        <authorList>
            <person name="Mieszkin S."/>
            <person name="Alain K."/>
        </authorList>
    </citation>
    <scope>NUCLEOTIDE SEQUENCE</scope>
    <source>
        <strain evidence="8">BS-T2-15</strain>
    </source>
</reference>
<evidence type="ECO:0000256" key="2">
    <source>
        <dbReference type="ARBA" id="ARBA00022475"/>
    </source>
</evidence>
<keyword evidence="4 6" id="KW-1133">Transmembrane helix</keyword>
<keyword evidence="2" id="KW-1003">Cell membrane</keyword>
<name>A0A9X1YL17_9BURK</name>
<evidence type="ECO:0000256" key="5">
    <source>
        <dbReference type="ARBA" id="ARBA00023136"/>
    </source>
</evidence>
<evidence type="ECO:0000256" key="4">
    <source>
        <dbReference type="ARBA" id="ARBA00022989"/>
    </source>
</evidence>
<proteinExistence type="predicted"/>
<evidence type="ECO:0000256" key="3">
    <source>
        <dbReference type="ARBA" id="ARBA00022692"/>
    </source>
</evidence>
<dbReference type="EMBL" id="JAJLJH010000008">
    <property type="protein sequence ID" value="MCK9688274.1"/>
    <property type="molecule type" value="Genomic_DNA"/>
</dbReference>
<keyword evidence="3 6" id="KW-0812">Transmembrane</keyword>
<protein>
    <submittedName>
        <fullName evidence="8">RDD family protein</fullName>
    </submittedName>
</protein>
<evidence type="ECO:0000313" key="8">
    <source>
        <dbReference type="EMBL" id="MCK9688274.1"/>
    </source>
</evidence>
<comment type="caution">
    <text evidence="8">The sequence shown here is derived from an EMBL/GenBank/DDBJ whole genome shotgun (WGS) entry which is preliminary data.</text>
</comment>
<dbReference type="Proteomes" id="UP001139353">
    <property type="component" value="Unassembled WGS sequence"/>
</dbReference>
<dbReference type="InterPro" id="IPR010432">
    <property type="entry name" value="RDD"/>
</dbReference>
<dbReference type="InterPro" id="IPR051791">
    <property type="entry name" value="Pra-immunoreactive"/>
</dbReference>
<gene>
    <name evidence="8" type="ORF">LPC04_21415</name>
</gene>
<dbReference type="Pfam" id="PF06271">
    <property type="entry name" value="RDD"/>
    <property type="match status" value="1"/>
</dbReference>
<feature type="transmembrane region" description="Helical" evidence="6">
    <location>
        <begin position="88"/>
        <end position="108"/>
    </location>
</feature>
<keyword evidence="9" id="KW-1185">Reference proteome</keyword>
<comment type="subcellular location">
    <subcellularLocation>
        <location evidence="1">Cell membrane</location>
        <topology evidence="1">Multi-pass membrane protein</topology>
    </subcellularLocation>
</comment>
<evidence type="ECO:0000256" key="1">
    <source>
        <dbReference type="ARBA" id="ARBA00004651"/>
    </source>
</evidence>
<feature type="transmembrane region" description="Helical" evidence="6">
    <location>
        <begin position="138"/>
        <end position="160"/>
    </location>
</feature>
<evidence type="ECO:0000259" key="7">
    <source>
        <dbReference type="Pfam" id="PF06271"/>
    </source>
</evidence>
<dbReference type="RefSeq" id="WP_275684322.1">
    <property type="nucleotide sequence ID" value="NZ_JAJLJH010000008.1"/>
</dbReference>
<sequence length="209" mass="22463">MSAIAAQNRFAPPRADVELQADVEAGLVEAGRGARLLAVLIDSVPTIILTLGIVAAVAIPAYERYKQEHTPGIDPPALGSGHHMTGTWALLAGIALLAYAIYSIVLVYRYGQTFGKRMMNIRVVRVDGGRVTFGRFVFLRWLPLAVVGMIPFIGGIVALVDPLLIFRESSRCLHDDIADTRVVTAASSVDATLNGDAKYASATLRTIDF</sequence>
<keyword evidence="5 6" id="KW-0472">Membrane</keyword>
<evidence type="ECO:0000256" key="6">
    <source>
        <dbReference type="SAM" id="Phobius"/>
    </source>
</evidence>
<dbReference type="PANTHER" id="PTHR36115:SF4">
    <property type="entry name" value="MEMBRANE PROTEIN"/>
    <property type="match status" value="1"/>
</dbReference>
<dbReference type="GO" id="GO:0005886">
    <property type="term" value="C:plasma membrane"/>
    <property type="evidence" value="ECO:0007669"/>
    <property type="project" value="UniProtKB-SubCell"/>
</dbReference>
<dbReference type="AlphaFoldDB" id="A0A9X1YL17"/>
<dbReference type="PANTHER" id="PTHR36115">
    <property type="entry name" value="PROLINE-RICH ANTIGEN HOMOLOG-RELATED"/>
    <property type="match status" value="1"/>
</dbReference>
<evidence type="ECO:0000313" key="9">
    <source>
        <dbReference type="Proteomes" id="UP001139353"/>
    </source>
</evidence>
<organism evidence="8 9">
    <name type="scientific">Scleromatobacter humisilvae</name>
    <dbReference type="NCBI Taxonomy" id="2897159"/>
    <lineage>
        <taxon>Bacteria</taxon>
        <taxon>Pseudomonadati</taxon>
        <taxon>Pseudomonadota</taxon>
        <taxon>Betaproteobacteria</taxon>
        <taxon>Burkholderiales</taxon>
        <taxon>Sphaerotilaceae</taxon>
        <taxon>Scleromatobacter</taxon>
    </lineage>
</organism>